<gene>
    <name evidence="13" type="ORF">G5714_003921</name>
</gene>
<feature type="chain" id="PRO_5029681773" description="ZP domain-containing protein" evidence="11">
    <location>
        <begin position="20"/>
        <end position="800"/>
    </location>
</feature>
<dbReference type="InterPro" id="IPR042235">
    <property type="entry name" value="ZP-C_dom"/>
</dbReference>
<evidence type="ECO:0000313" key="13">
    <source>
        <dbReference type="EMBL" id="KAF4116432.1"/>
    </source>
</evidence>
<protein>
    <recommendedName>
        <fullName evidence="12">ZP domain-containing protein</fullName>
    </recommendedName>
</protein>
<dbReference type="AlphaFoldDB" id="A0A7J6DB06"/>
<dbReference type="InterPro" id="IPR055355">
    <property type="entry name" value="ZP-C"/>
</dbReference>
<comment type="subcellular location">
    <subcellularLocation>
        <location evidence="1">Cell membrane</location>
        <topology evidence="1">Single-pass type I membrane protein</topology>
    </subcellularLocation>
</comment>
<reference evidence="13 14" key="1">
    <citation type="submission" date="2020-04" db="EMBL/GenBank/DDBJ databases">
        <title>Chromosome-level genome assembly of a cyprinid fish Onychostoma macrolepis by integration of Nanopore Sequencing, Bionano and Hi-C technology.</title>
        <authorList>
            <person name="Wang D."/>
        </authorList>
    </citation>
    <scope>NUCLEOTIDE SEQUENCE [LARGE SCALE GENOMIC DNA]</scope>
    <source>
        <strain evidence="13">SWU-2019</strain>
        <tissue evidence="13">Muscle</tissue>
    </source>
</reference>
<keyword evidence="3" id="KW-0597">Phosphoprotein</keyword>
<dbReference type="GO" id="GO:0007179">
    <property type="term" value="P:transforming growth factor beta receptor signaling pathway"/>
    <property type="evidence" value="ECO:0007669"/>
    <property type="project" value="TreeGrafter"/>
</dbReference>
<evidence type="ECO:0000256" key="11">
    <source>
        <dbReference type="SAM" id="SignalP"/>
    </source>
</evidence>
<feature type="compositionally biased region" description="Basic and acidic residues" evidence="10">
    <location>
        <begin position="587"/>
        <end position="613"/>
    </location>
</feature>
<comment type="caution">
    <text evidence="13">The sequence shown here is derived from an EMBL/GenBank/DDBJ whole genome shotgun (WGS) entry which is preliminary data.</text>
</comment>
<dbReference type="GO" id="GO:0001837">
    <property type="term" value="P:epithelial to mesenchymal transition"/>
    <property type="evidence" value="ECO:0007669"/>
    <property type="project" value="TreeGrafter"/>
</dbReference>
<keyword evidence="9" id="KW-0325">Glycoprotein</keyword>
<evidence type="ECO:0000256" key="10">
    <source>
        <dbReference type="SAM" id="MobiDB-lite"/>
    </source>
</evidence>
<feature type="signal peptide" evidence="11">
    <location>
        <begin position="1"/>
        <end position="19"/>
    </location>
</feature>
<keyword evidence="8" id="KW-1015">Disulfide bond</keyword>
<evidence type="ECO:0000256" key="7">
    <source>
        <dbReference type="ARBA" id="ARBA00023136"/>
    </source>
</evidence>
<dbReference type="GO" id="GO:0005114">
    <property type="term" value="F:type II transforming growth factor beta receptor binding"/>
    <property type="evidence" value="ECO:0007669"/>
    <property type="project" value="TreeGrafter"/>
</dbReference>
<name>A0A7J6DB06_9TELE</name>
<evidence type="ECO:0000256" key="9">
    <source>
        <dbReference type="ARBA" id="ARBA00023180"/>
    </source>
</evidence>
<keyword evidence="7" id="KW-0472">Membrane</keyword>
<dbReference type="Proteomes" id="UP000579812">
    <property type="component" value="Unassembled WGS sequence"/>
</dbReference>
<keyword evidence="6" id="KW-1133">Transmembrane helix</keyword>
<dbReference type="Gene3D" id="2.60.40.4100">
    <property type="entry name" value="Zona pellucida, ZP-C domain"/>
    <property type="match status" value="1"/>
</dbReference>
<evidence type="ECO:0000313" key="14">
    <source>
        <dbReference type="Proteomes" id="UP000579812"/>
    </source>
</evidence>
<feature type="compositionally biased region" description="Basic and acidic residues" evidence="10">
    <location>
        <begin position="627"/>
        <end position="660"/>
    </location>
</feature>
<dbReference type="Pfam" id="PF23344">
    <property type="entry name" value="ZP-N"/>
    <property type="match status" value="1"/>
</dbReference>
<dbReference type="SMART" id="SM00241">
    <property type="entry name" value="ZP"/>
    <property type="match status" value="1"/>
</dbReference>
<feature type="domain" description="ZP" evidence="12">
    <location>
        <begin position="374"/>
        <end position="707"/>
    </location>
</feature>
<sequence>MMPWMGGALLFLLLAVVRTAVSSRELQCSMWPVGALHPVRAQLERFEAGPGCAAREGGPKETHVISVGKASNKLVTVVLRPLTVSRPIKRPVILVLSSQHAVHWVLENEGLSHSINVLVQVSFNSTAVSSSLSIRVVKVPSLPRRPQVLLRWILQRHATISSLTHTVHANRVYLRLGEEANMPSECRLWSPFLSQNYLASDLQEQEVHGCVPSDQPAEMEVHIIHLWSSGSGLCGSLQVEVSVSLLPPVARSVYHRIVLILSSVVPVNWALVAPEVKGHIRVYSSNSVSPPYRTQAPGFSMTSTVTSDLLSTTNLLEWANQNGFPKVTSYTEADLANRFVVRLREGGSDTELRSSDGRQDDIITDRSREALSCHCEGGALTVTVDTQMLQTFPVSAVTLRDHNCRGEFNGSHFLLLFPVISCGTEGEMDEVNRSVHYTNTVFLWKQKPPEGLNNETGGEVLDETSLIAIHISCESSLITPVSPTDVTPSSRPEEALRFSPWVPRGPAAPVLSMELFVTEAYEKRAVGPCVITAYNRVYVQISVGSGVAEAVELQSCLVSPLSDPQAHSGWSIIRDSCPSDLSFNLSHRETQESTDSTGHDEDEKIDRKDDRRLSQPLSRWRQMASHSGDERARRNKDERPNRLGARRPEEHRRKRREDEHENANMLRFSFILRPIFNNSIQFLHCRLRLCASVEGPSGATTRICTDGPQIPPLTHTTASQQCEYRNLSRPVLVTYPAGFLAPPAGKLAQKPAEMSKQTPANSGRLDMTQRDGVIETTRQDSGFRNPPMLMEQTSGFHEVD</sequence>
<feature type="compositionally biased region" description="Polar residues" evidence="10">
    <location>
        <begin position="791"/>
        <end position="800"/>
    </location>
</feature>
<evidence type="ECO:0000256" key="4">
    <source>
        <dbReference type="ARBA" id="ARBA00022692"/>
    </source>
</evidence>
<keyword evidence="4" id="KW-0812">Transmembrane</keyword>
<keyword evidence="5 11" id="KW-0732">Signal</keyword>
<dbReference type="InterPro" id="IPR058899">
    <property type="entry name" value="TGFBR3/Endoglin-like_N"/>
</dbReference>
<proteinExistence type="predicted"/>
<keyword evidence="14" id="KW-1185">Reference proteome</keyword>
<evidence type="ECO:0000256" key="5">
    <source>
        <dbReference type="ARBA" id="ARBA00022729"/>
    </source>
</evidence>
<keyword evidence="2" id="KW-1003">Cell membrane</keyword>
<dbReference type="Pfam" id="PF26060">
    <property type="entry name" value="TGFBR3_N"/>
    <property type="match status" value="2"/>
</dbReference>
<dbReference type="GO" id="GO:0017015">
    <property type="term" value="P:regulation of transforming growth factor beta receptor signaling pathway"/>
    <property type="evidence" value="ECO:0007669"/>
    <property type="project" value="TreeGrafter"/>
</dbReference>
<dbReference type="PANTHER" id="PTHR14002">
    <property type="entry name" value="ENDOGLIN/TGF-BETA RECEPTOR TYPE III"/>
    <property type="match status" value="1"/>
</dbReference>
<dbReference type="InterPro" id="IPR001507">
    <property type="entry name" value="ZP_dom"/>
</dbReference>
<dbReference type="EMBL" id="JAAMOB010000003">
    <property type="protein sequence ID" value="KAF4116432.1"/>
    <property type="molecule type" value="Genomic_DNA"/>
</dbReference>
<dbReference type="GO" id="GO:0005024">
    <property type="term" value="F:transforming growth factor beta receptor activity"/>
    <property type="evidence" value="ECO:0007669"/>
    <property type="project" value="TreeGrafter"/>
</dbReference>
<accession>A0A7J6DB06</accession>
<evidence type="ECO:0000256" key="2">
    <source>
        <dbReference type="ARBA" id="ARBA00022475"/>
    </source>
</evidence>
<dbReference type="InterPro" id="IPR055356">
    <property type="entry name" value="ZP-N"/>
</dbReference>
<dbReference type="Pfam" id="PF00100">
    <property type="entry name" value="Zona_pellucida"/>
    <property type="match status" value="1"/>
</dbReference>
<evidence type="ECO:0000259" key="12">
    <source>
        <dbReference type="SMART" id="SM00241"/>
    </source>
</evidence>
<organism evidence="13 14">
    <name type="scientific">Onychostoma macrolepis</name>
    <dbReference type="NCBI Taxonomy" id="369639"/>
    <lineage>
        <taxon>Eukaryota</taxon>
        <taxon>Metazoa</taxon>
        <taxon>Chordata</taxon>
        <taxon>Craniata</taxon>
        <taxon>Vertebrata</taxon>
        <taxon>Euteleostomi</taxon>
        <taxon>Actinopterygii</taxon>
        <taxon>Neopterygii</taxon>
        <taxon>Teleostei</taxon>
        <taxon>Ostariophysi</taxon>
        <taxon>Cypriniformes</taxon>
        <taxon>Cyprinidae</taxon>
        <taxon>Acrossocheilinae</taxon>
        <taxon>Onychostoma</taxon>
    </lineage>
</organism>
<dbReference type="GO" id="GO:0005539">
    <property type="term" value="F:glycosaminoglycan binding"/>
    <property type="evidence" value="ECO:0007669"/>
    <property type="project" value="TreeGrafter"/>
</dbReference>
<feature type="region of interest" description="Disordered" evidence="10">
    <location>
        <begin position="587"/>
        <end position="660"/>
    </location>
</feature>
<feature type="region of interest" description="Disordered" evidence="10">
    <location>
        <begin position="747"/>
        <end position="800"/>
    </location>
</feature>
<dbReference type="PANTHER" id="PTHR14002:SF56">
    <property type="entry name" value="TRANSFORMING GROWTH FACTOR BETA RECEPTOR TYPE 3-LIKE ISOFORM X1"/>
    <property type="match status" value="1"/>
</dbReference>
<dbReference type="GO" id="GO:0050431">
    <property type="term" value="F:transforming growth factor beta binding"/>
    <property type="evidence" value="ECO:0007669"/>
    <property type="project" value="TreeGrafter"/>
</dbReference>
<evidence type="ECO:0000256" key="6">
    <source>
        <dbReference type="ARBA" id="ARBA00022989"/>
    </source>
</evidence>
<evidence type="ECO:0000256" key="1">
    <source>
        <dbReference type="ARBA" id="ARBA00004251"/>
    </source>
</evidence>
<evidence type="ECO:0000256" key="3">
    <source>
        <dbReference type="ARBA" id="ARBA00022553"/>
    </source>
</evidence>
<evidence type="ECO:0000256" key="8">
    <source>
        <dbReference type="ARBA" id="ARBA00023157"/>
    </source>
</evidence>
<dbReference type="GO" id="GO:0016477">
    <property type="term" value="P:cell migration"/>
    <property type="evidence" value="ECO:0007669"/>
    <property type="project" value="TreeGrafter"/>
</dbReference>
<dbReference type="Gene3D" id="2.60.40.3210">
    <property type="entry name" value="Zona pellucida, ZP-N domain"/>
    <property type="match status" value="1"/>
</dbReference>